<gene>
    <name evidence="1" type="ORF">NCTC12119_00043</name>
</gene>
<evidence type="ECO:0000313" key="1">
    <source>
        <dbReference type="EMBL" id="SUW61645.1"/>
    </source>
</evidence>
<dbReference type="Proteomes" id="UP000255528">
    <property type="component" value="Unassembled WGS sequence"/>
</dbReference>
<protein>
    <recommendedName>
        <fullName evidence="3">Lipoprotein</fullName>
    </recommendedName>
</protein>
<evidence type="ECO:0008006" key="3">
    <source>
        <dbReference type="Google" id="ProtNLM"/>
    </source>
</evidence>
<dbReference type="AlphaFoldDB" id="A0A381C176"/>
<dbReference type="RefSeq" id="WP_172588644.1">
    <property type="nucleotide sequence ID" value="NZ_UIGI01000001.1"/>
</dbReference>
<dbReference type="EMBL" id="UIGI01000001">
    <property type="protein sequence ID" value="SUW61645.1"/>
    <property type="molecule type" value="Genomic_DNA"/>
</dbReference>
<organism evidence="1 2">
    <name type="scientific">Buttiauxella agrestis</name>
    <dbReference type="NCBI Taxonomy" id="82977"/>
    <lineage>
        <taxon>Bacteria</taxon>
        <taxon>Pseudomonadati</taxon>
        <taxon>Pseudomonadota</taxon>
        <taxon>Gammaproteobacteria</taxon>
        <taxon>Enterobacterales</taxon>
        <taxon>Enterobacteriaceae</taxon>
        <taxon>Buttiauxella</taxon>
    </lineage>
</organism>
<accession>A0A381C176</accession>
<dbReference type="Pfam" id="PF12889">
    <property type="entry name" value="DUF3829"/>
    <property type="match status" value="1"/>
</dbReference>
<sequence length="202" mass="22481">MAIFPVILISGCDGAKTSGPPSPATAVEIPVCKQALRLASDKNPMRFSSWQKESTRDNNQSYTNELANIETDQGKTLKYYSLAIVIQIDKTTKQLAEESFIPQEAQLQATALDSLIASAQECYKAAPPADNARLIRYSFMLDSATEYSKVVEERIKRHWDNVPYNPGEQNQIGGLSEWMVKGSAGKVIRSRNKVISDFNQLY</sequence>
<reference evidence="1 2" key="1">
    <citation type="submission" date="2018-06" db="EMBL/GenBank/DDBJ databases">
        <authorList>
            <consortium name="Pathogen Informatics"/>
            <person name="Doyle S."/>
        </authorList>
    </citation>
    <scope>NUCLEOTIDE SEQUENCE [LARGE SCALE GENOMIC DNA]</scope>
    <source>
        <strain evidence="1 2">NCTC12119</strain>
    </source>
</reference>
<name>A0A381C176_9ENTR</name>
<evidence type="ECO:0000313" key="2">
    <source>
        <dbReference type="Proteomes" id="UP000255528"/>
    </source>
</evidence>
<dbReference type="InterPro" id="IPR024291">
    <property type="entry name" value="DUF3829"/>
</dbReference>
<proteinExistence type="predicted"/>